<keyword evidence="11" id="KW-1185">Reference proteome</keyword>
<dbReference type="SUPFAM" id="SSF50494">
    <property type="entry name" value="Trypsin-like serine proteases"/>
    <property type="match status" value="1"/>
</dbReference>
<evidence type="ECO:0000259" key="9">
    <source>
        <dbReference type="SMART" id="SM00228"/>
    </source>
</evidence>
<evidence type="ECO:0000256" key="2">
    <source>
        <dbReference type="ARBA" id="ARBA00010541"/>
    </source>
</evidence>
<dbReference type="InterPro" id="IPR051201">
    <property type="entry name" value="Chloro_Bact_Ser_Proteases"/>
</dbReference>
<dbReference type="GO" id="GO:0004252">
    <property type="term" value="F:serine-type endopeptidase activity"/>
    <property type="evidence" value="ECO:0007669"/>
    <property type="project" value="InterPro"/>
</dbReference>
<organism evidence="10 11">
    <name type="scientific">Nosocomiicoccus massiliensis</name>
    <dbReference type="NCBI Taxonomy" id="1232430"/>
    <lineage>
        <taxon>Bacteria</taxon>
        <taxon>Bacillati</taxon>
        <taxon>Bacillota</taxon>
        <taxon>Bacilli</taxon>
        <taxon>Bacillales</taxon>
        <taxon>Staphylococcaceae</taxon>
        <taxon>Nosocomiicoccus</taxon>
    </lineage>
</organism>
<reference evidence="10 11" key="2">
    <citation type="submission" date="2023-10" db="EMBL/GenBank/DDBJ databases">
        <authorList>
            <person name="Choi B."/>
        </authorList>
    </citation>
    <scope>NUCLEOTIDE SEQUENCE [LARGE SCALE GENOMIC DNA]</scope>
    <source>
        <strain evidence="10 11">UMB0959</strain>
    </source>
</reference>
<dbReference type="Gene3D" id="2.30.42.10">
    <property type="match status" value="1"/>
</dbReference>
<dbReference type="Pfam" id="PF13365">
    <property type="entry name" value="Trypsin_2"/>
    <property type="match status" value="1"/>
</dbReference>
<dbReference type="AlphaFoldDB" id="A0AAF1BSP8"/>
<dbReference type="PANTHER" id="PTHR43343">
    <property type="entry name" value="PEPTIDASE S12"/>
    <property type="match status" value="1"/>
</dbReference>
<evidence type="ECO:0000256" key="7">
    <source>
        <dbReference type="SAM" id="MobiDB-lite"/>
    </source>
</evidence>
<dbReference type="GO" id="GO:0012505">
    <property type="term" value="C:endomembrane system"/>
    <property type="evidence" value="ECO:0007669"/>
    <property type="project" value="UniProtKB-SubCell"/>
</dbReference>
<sequence length="457" mass="50072">MRNDDDRRENFDEKYRRRTHALDEHDTVQFEKIDDDDLKDDVKDEHVDEREAPSHDDFREEHEVQKEDAPKPRTKREKSSFLPGLLAGIIGAILVVSLYHFLSNDSNNADEVVNNTKDTAEVRQEIESKHEDKLITDTIVAVEKAKPAVVSVINLQSQTNLFGNESSLAEAGTGSGVIYKTDDEYAYVITNNHVIDKATEVQVNTSEGDSVEAEILGTDIWTDLAVLRMPKGNITDVIEFGDSDKLLVGEEAIAIGSPLGDMFSGSVSRGIVSALDRRVPVDIDGNGTDDWEAAVLQTDAAINPGNSGGALVNSKGELIGINSMKIGLENVEGIGFAIPSNDVKAIVSELETGGEVDRPFIGVGLLDLYLISTSDQRNYLKLPSNVKQGVVLSSIEPGSPAEHAGLEELAVVTKLDDTEVNNAMEFRQYLYGNKKSGDTITVTYYLDGRQYETDVQL</sequence>
<reference evidence="11" key="1">
    <citation type="submission" date="2017-09" db="EMBL/GenBank/DDBJ databases">
        <title>Bacterial strain isolated from the female urinary microbiota.</title>
        <authorList>
            <person name="Thomas-White K."/>
            <person name="Kumar N."/>
            <person name="Forster S."/>
            <person name="Putonti C."/>
            <person name="Lawley T."/>
            <person name="Wolfe A.J."/>
        </authorList>
    </citation>
    <scope>NUCLEOTIDE SEQUENCE [LARGE SCALE GENOMIC DNA]</scope>
    <source>
        <strain evidence="11">UMB0959</strain>
    </source>
</reference>
<feature type="compositionally biased region" description="Basic and acidic residues" evidence="7">
    <location>
        <begin position="1"/>
        <end position="32"/>
    </location>
</feature>
<gene>
    <name evidence="10" type="ORF">CJ229_008590</name>
</gene>
<accession>A0AAF1BSP8</accession>
<keyword evidence="8" id="KW-0472">Membrane</keyword>
<evidence type="ECO:0000256" key="6">
    <source>
        <dbReference type="ARBA" id="ARBA00022825"/>
    </source>
</evidence>
<dbReference type="RefSeq" id="WP_102167218.1">
    <property type="nucleotide sequence ID" value="NZ_CP136964.1"/>
</dbReference>
<evidence type="ECO:0000256" key="4">
    <source>
        <dbReference type="ARBA" id="ARBA00022670"/>
    </source>
</evidence>
<protein>
    <recommendedName>
        <fullName evidence="3">Serine protease HtrA-like</fullName>
    </recommendedName>
</protein>
<evidence type="ECO:0000256" key="8">
    <source>
        <dbReference type="SAM" id="Phobius"/>
    </source>
</evidence>
<dbReference type="InterPro" id="IPR001940">
    <property type="entry name" value="Peptidase_S1C"/>
</dbReference>
<dbReference type="KEGG" id="nmy:CJ229_008590"/>
<dbReference type="SUPFAM" id="SSF50156">
    <property type="entry name" value="PDZ domain-like"/>
    <property type="match status" value="1"/>
</dbReference>
<evidence type="ECO:0000313" key="11">
    <source>
        <dbReference type="Proteomes" id="UP000243626"/>
    </source>
</evidence>
<dbReference type="InterPro" id="IPR009003">
    <property type="entry name" value="Peptidase_S1_PA"/>
</dbReference>
<dbReference type="PRINTS" id="PR00834">
    <property type="entry name" value="PROTEASES2C"/>
</dbReference>
<dbReference type="Pfam" id="PF13180">
    <property type="entry name" value="PDZ_2"/>
    <property type="match status" value="1"/>
</dbReference>
<dbReference type="InterPro" id="IPR036034">
    <property type="entry name" value="PDZ_sf"/>
</dbReference>
<name>A0AAF1BSP8_9STAP</name>
<evidence type="ECO:0000256" key="3">
    <source>
        <dbReference type="ARBA" id="ARBA00021768"/>
    </source>
</evidence>
<dbReference type="SMART" id="SM00228">
    <property type="entry name" value="PDZ"/>
    <property type="match status" value="1"/>
</dbReference>
<feature type="domain" description="PDZ" evidence="9">
    <location>
        <begin position="359"/>
        <end position="448"/>
    </location>
</feature>
<dbReference type="Proteomes" id="UP000243626">
    <property type="component" value="Chromosome"/>
</dbReference>
<keyword evidence="8" id="KW-0812">Transmembrane</keyword>
<keyword evidence="4" id="KW-0645">Protease</keyword>
<keyword evidence="8" id="KW-1133">Transmembrane helix</keyword>
<dbReference type="EMBL" id="CP136964">
    <property type="protein sequence ID" value="WOS96127.1"/>
    <property type="molecule type" value="Genomic_DNA"/>
</dbReference>
<comment type="similarity">
    <text evidence="2">Belongs to the peptidase S1C family.</text>
</comment>
<dbReference type="InterPro" id="IPR043504">
    <property type="entry name" value="Peptidase_S1_PA_chymotrypsin"/>
</dbReference>
<keyword evidence="6" id="KW-0720">Serine protease</keyword>
<evidence type="ECO:0000313" key="10">
    <source>
        <dbReference type="EMBL" id="WOS96127.1"/>
    </source>
</evidence>
<feature type="region of interest" description="Disordered" evidence="7">
    <location>
        <begin position="1"/>
        <end position="77"/>
    </location>
</feature>
<keyword evidence="5" id="KW-0378">Hydrolase</keyword>
<dbReference type="PANTHER" id="PTHR43343:SF3">
    <property type="entry name" value="PROTEASE DO-LIKE 8, CHLOROPLASTIC"/>
    <property type="match status" value="1"/>
</dbReference>
<evidence type="ECO:0000256" key="1">
    <source>
        <dbReference type="ARBA" id="ARBA00004162"/>
    </source>
</evidence>
<evidence type="ECO:0000256" key="5">
    <source>
        <dbReference type="ARBA" id="ARBA00022801"/>
    </source>
</evidence>
<dbReference type="Gene3D" id="2.40.10.10">
    <property type="entry name" value="Trypsin-like serine proteases"/>
    <property type="match status" value="2"/>
</dbReference>
<dbReference type="GO" id="GO:0006508">
    <property type="term" value="P:proteolysis"/>
    <property type="evidence" value="ECO:0007669"/>
    <property type="project" value="UniProtKB-KW"/>
</dbReference>
<proteinExistence type="inferred from homology"/>
<dbReference type="InterPro" id="IPR001478">
    <property type="entry name" value="PDZ"/>
</dbReference>
<comment type="subcellular location">
    <subcellularLocation>
        <location evidence="1">Cell membrane</location>
        <topology evidence="1">Single-pass membrane protein</topology>
    </subcellularLocation>
</comment>
<feature type="transmembrane region" description="Helical" evidence="8">
    <location>
        <begin position="81"/>
        <end position="102"/>
    </location>
</feature>
<feature type="compositionally biased region" description="Basic and acidic residues" evidence="7">
    <location>
        <begin position="40"/>
        <end position="71"/>
    </location>
</feature>